<evidence type="ECO:0000313" key="1">
    <source>
        <dbReference type="EMBL" id="WCR06788.1"/>
    </source>
</evidence>
<dbReference type="RefSeq" id="WP_271885401.1">
    <property type="nucleotide sequence ID" value="NZ_CP067136.1"/>
</dbReference>
<protein>
    <recommendedName>
        <fullName evidence="3">TNase-like domain-containing protein</fullName>
    </recommendedName>
</protein>
<evidence type="ECO:0008006" key="3">
    <source>
        <dbReference type="Google" id="ProtNLM"/>
    </source>
</evidence>
<name>A0ABY7SJN5_9RHOB</name>
<dbReference type="Proteomes" id="UP001219349">
    <property type="component" value="Chromosome"/>
</dbReference>
<reference evidence="1 2" key="1">
    <citation type="submission" date="2021-01" db="EMBL/GenBank/DDBJ databases">
        <title>Biogeographic distribution of Paracoccus.</title>
        <authorList>
            <person name="Hollensteiner J."/>
            <person name="Leineberger J."/>
            <person name="Brinkhoff T."/>
            <person name="Daniel R."/>
        </authorList>
    </citation>
    <scope>NUCLEOTIDE SEQUENCE [LARGE SCALE GENOMIC DNA]</scope>
    <source>
        <strain evidence="1 2">KCTC 22803</strain>
    </source>
</reference>
<sequence length="141" mass="16492">MEKKEDLIVVEYKIRTYETLPSDKQDRKSKYAIFVDGQLIGLVNSPAYDGARLLVKMGYNPDRLMTTRAMDSQHYSWRPEPIRKFAKLRSVETDTRSIRSRSFREWARVGIEMPSNGFYDYTYLKDKKGKKTTDPGKATHD</sequence>
<proteinExistence type="predicted"/>
<accession>A0ABY7SJN5</accession>
<evidence type="ECO:0000313" key="2">
    <source>
        <dbReference type="Proteomes" id="UP001219349"/>
    </source>
</evidence>
<dbReference type="EMBL" id="CP067136">
    <property type="protein sequence ID" value="WCR06788.1"/>
    <property type="molecule type" value="Genomic_DNA"/>
</dbReference>
<gene>
    <name evidence="1" type="ORF">JHX87_15115</name>
</gene>
<keyword evidence="2" id="KW-1185">Reference proteome</keyword>
<organism evidence="1 2">
    <name type="scientific">Paracoccus fistulariae</name>
    <dbReference type="NCBI Taxonomy" id="658446"/>
    <lineage>
        <taxon>Bacteria</taxon>
        <taxon>Pseudomonadati</taxon>
        <taxon>Pseudomonadota</taxon>
        <taxon>Alphaproteobacteria</taxon>
        <taxon>Rhodobacterales</taxon>
        <taxon>Paracoccaceae</taxon>
        <taxon>Paracoccus</taxon>
    </lineage>
</organism>